<dbReference type="InterPro" id="IPR036390">
    <property type="entry name" value="WH_DNA-bd_sf"/>
</dbReference>
<reference evidence="2 3" key="1">
    <citation type="submission" date="2012-03" db="EMBL/GenBank/DDBJ databases">
        <authorList>
            <person name="Harkins D.M."/>
            <person name="Madupu R."/>
            <person name="Durkin A.S."/>
            <person name="Torralba M."/>
            <person name="Methe B."/>
            <person name="Sutton G.G."/>
            <person name="Nelson K.E."/>
        </authorList>
    </citation>
    <scope>NUCLEOTIDE SEQUENCE [LARGE SCALE GENOMIC DNA]</scope>
    <source>
        <strain evidence="2 3">CCUG 2042</strain>
    </source>
</reference>
<proteinExistence type="predicted"/>
<evidence type="ECO:0000313" key="2">
    <source>
        <dbReference type="EMBL" id="EIJ69119.1"/>
    </source>
</evidence>
<dbReference type="PROSITE" id="PS50995">
    <property type="entry name" value="HTH_MARR_2"/>
    <property type="match status" value="1"/>
</dbReference>
<dbReference type="Gene3D" id="1.10.10.10">
    <property type="entry name" value="Winged helix-like DNA-binding domain superfamily/Winged helix DNA-binding domain"/>
    <property type="match status" value="1"/>
</dbReference>
<sequence length="145" mass="16558">MLIANKKINQAALNTTLIHQSYSEYAKRFNLNYNELIVLYSLVTQKVCTQKQIGAIRELPKQTVHNICRKWIAEGIINVLDNAEDKREKNLTLSKKGQTLALPIIEPLLELEYQSVAEFGAENMHAFIHYFSTLQKIIAKNIGSK</sequence>
<accession>I3DBM6</accession>
<organism evidence="2 3">
    <name type="scientific">Pasteurella bettyae CCUG 2042</name>
    <dbReference type="NCBI Taxonomy" id="1095749"/>
    <lineage>
        <taxon>Bacteria</taxon>
        <taxon>Pseudomonadati</taxon>
        <taxon>Pseudomonadota</taxon>
        <taxon>Gammaproteobacteria</taxon>
        <taxon>Pasteurellales</taxon>
        <taxon>Pasteurellaceae</taxon>
        <taxon>Pasteurella</taxon>
    </lineage>
</organism>
<dbReference type="Pfam" id="PF12802">
    <property type="entry name" value="MarR_2"/>
    <property type="match status" value="1"/>
</dbReference>
<dbReference type="GO" id="GO:0003700">
    <property type="term" value="F:DNA-binding transcription factor activity"/>
    <property type="evidence" value="ECO:0007669"/>
    <property type="project" value="InterPro"/>
</dbReference>
<dbReference type="InterPro" id="IPR036388">
    <property type="entry name" value="WH-like_DNA-bd_sf"/>
</dbReference>
<evidence type="ECO:0000259" key="1">
    <source>
        <dbReference type="PROSITE" id="PS50995"/>
    </source>
</evidence>
<feature type="domain" description="HTH marR-type" evidence="1">
    <location>
        <begin position="1"/>
        <end position="136"/>
    </location>
</feature>
<dbReference type="EMBL" id="AJSX01000033">
    <property type="protein sequence ID" value="EIJ69119.1"/>
    <property type="molecule type" value="Genomic_DNA"/>
</dbReference>
<protein>
    <recommendedName>
        <fullName evidence="1">HTH marR-type domain-containing protein</fullName>
    </recommendedName>
</protein>
<dbReference type="InterPro" id="IPR000835">
    <property type="entry name" value="HTH_MarR-typ"/>
</dbReference>
<dbReference type="RefSeq" id="WP_005760873.1">
    <property type="nucleotide sequence ID" value="NZ_AJSX01000033.1"/>
</dbReference>
<dbReference type="SMART" id="SM00347">
    <property type="entry name" value="HTH_MARR"/>
    <property type="match status" value="1"/>
</dbReference>
<dbReference type="SUPFAM" id="SSF46785">
    <property type="entry name" value="Winged helix' DNA-binding domain"/>
    <property type="match status" value="1"/>
</dbReference>
<dbReference type="Proteomes" id="UP000006457">
    <property type="component" value="Unassembled WGS sequence"/>
</dbReference>
<comment type="caution">
    <text evidence="2">The sequence shown here is derived from an EMBL/GenBank/DDBJ whole genome shotgun (WGS) entry which is preliminary data.</text>
</comment>
<name>I3DBM6_9PAST</name>
<dbReference type="OrthoDB" id="3232829at2"/>
<gene>
    <name evidence="2" type="ORF">HMPREF1052_0325</name>
</gene>
<dbReference type="PATRIC" id="fig|1095749.3.peg.1262"/>
<evidence type="ECO:0000313" key="3">
    <source>
        <dbReference type="Proteomes" id="UP000006457"/>
    </source>
</evidence>
<dbReference type="eggNOG" id="COG1846">
    <property type="taxonomic scope" value="Bacteria"/>
</dbReference>
<dbReference type="AlphaFoldDB" id="I3DBM6"/>
<keyword evidence="3" id="KW-1185">Reference proteome</keyword>